<reference evidence="1 2" key="1">
    <citation type="submission" date="2016-07" db="EMBL/GenBank/DDBJ databases">
        <title>Multiple horizontal gene transfer events from other fungi enriched the ability of initially mycotrophic Trichoderma (Ascomycota) to feed on dead plant biomass.</title>
        <authorList>
            <consortium name="DOE Joint Genome Institute"/>
            <person name="Aerts A."/>
            <person name="Atanasova L."/>
            <person name="Chenthamara K."/>
            <person name="Zhang J."/>
            <person name="Grujic M."/>
            <person name="Henrissat B."/>
            <person name="Kuo A."/>
            <person name="Salamov A."/>
            <person name="Lipzen A."/>
            <person name="Labutti K."/>
            <person name="Barry K."/>
            <person name="Miao Y."/>
            <person name="Rahimi M.J."/>
            <person name="Shen Q."/>
            <person name="Grigoriev I.V."/>
            <person name="Kubicek C.P."/>
            <person name="Druzhinina I.S."/>
        </authorList>
    </citation>
    <scope>NUCLEOTIDE SEQUENCE [LARGE SCALE GENOMIC DNA]</scope>
    <source>
        <strain evidence="1 2">CBS 433.97</strain>
    </source>
</reference>
<gene>
    <name evidence="1" type="ORF">M441DRAFT_48268</name>
</gene>
<dbReference type="Proteomes" id="UP000240493">
    <property type="component" value="Unassembled WGS sequence"/>
</dbReference>
<evidence type="ECO:0000313" key="2">
    <source>
        <dbReference type="Proteomes" id="UP000240493"/>
    </source>
</evidence>
<organism evidence="1 2">
    <name type="scientific">Trichoderma asperellum (strain ATCC 204424 / CBS 433.97 / NBRC 101777)</name>
    <dbReference type="NCBI Taxonomy" id="1042311"/>
    <lineage>
        <taxon>Eukaryota</taxon>
        <taxon>Fungi</taxon>
        <taxon>Dikarya</taxon>
        <taxon>Ascomycota</taxon>
        <taxon>Pezizomycotina</taxon>
        <taxon>Sordariomycetes</taxon>
        <taxon>Hypocreomycetidae</taxon>
        <taxon>Hypocreales</taxon>
        <taxon>Hypocreaceae</taxon>
        <taxon>Trichoderma</taxon>
    </lineage>
</organism>
<name>A0A2T3Z6P6_TRIA4</name>
<dbReference type="EMBL" id="KZ679263">
    <property type="protein sequence ID" value="PTB40430.1"/>
    <property type="molecule type" value="Genomic_DNA"/>
</dbReference>
<dbReference type="AlphaFoldDB" id="A0A2T3Z6P6"/>
<sequence length="221" mass="25618">MTHSPTVKHFLPLPIPQEIRNEVATYLDPFSLANAIRSGRLPYDLTSRALFGGIWTLLLSMKGVEELKNGLTEWGNAILIGSDLDRVYNLCLNSDNHPPCTPTHIILTWLDAEASISIREGRFKMPEYNVILWIKKPDMLFDANGITVDSFNNFIDNNRQTKVLYFKDNKYTIRLADMRPRERNHTRPVQFQLWFNLEIPYSTLCLQSWQRPRCIPSLPVK</sequence>
<evidence type="ECO:0000313" key="1">
    <source>
        <dbReference type="EMBL" id="PTB40430.1"/>
    </source>
</evidence>
<protein>
    <submittedName>
        <fullName evidence="1">Uncharacterized protein</fullName>
    </submittedName>
</protein>
<keyword evidence="2" id="KW-1185">Reference proteome</keyword>
<proteinExistence type="predicted"/>
<accession>A0A2T3Z6P6</accession>